<name>A0A2H5X9Z7_9BACT</name>
<sequence length="340" mass="34580">MMRWSVRRIVGSLFAALVLSAVGCGGGGGTVGASGTLTGSVQTLPGRQALVPVASGRVQVYLNGAQVASGIVVNGQYRVTVPLPSDASQATVVVVANFVAGNIVQAWRHKTVAVVRAGQTQQADINPTTTLATAALETSTNTVAADLDIAAFAQVQQSLQGQVNPTQVDFSSDASIQNALPVMLVVTTNPSGAQVRLNDQSQGTAPIVIRSGLQGGGSVTLAVRHQGAVGDQNITTTLSRTVTLKVRGSTPVHFNFTPQIVNHQVSDGALTLWVRNAGSVGEKVVVQFGNAQAVVGTIADVGTDGVATVAVAIPSGLSGQVAVRVQNAVRTSAPVTVTLP</sequence>
<reference evidence="2" key="1">
    <citation type="submission" date="2017-09" db="EMBL/GenBank/DDBJ databases">
        <title>Metaegenomics of thermophilic ammonia-oxidizing enrichment culture.</title>
        <authorList>
            <person name="Kato S."/>
            <person name="Suzuki K."/>
        </authorList>
    </citation>
    <scope>NUCLEOTIDE SEQUENCE [LARGE SCALE GENOMIC DNA]</scope>
</reference>
<accession>A0A2H5X9Z7</accession>
<dbReference type="Proteomes" id="UP000236173">
    <property type="component" value="Unassembled WGS sequence"/>
</dbReference>
<gene>
    <name evidence="1" type="ORF">HRbin17_00507</name>
</gene>
<dbReference type="EMBL" id="BEHT01000005">
    <property type="protein sequence ID" value="GBC98012.1"/>
    <property type="molecule type" value="Genomic_DNA"/>
</dbReference>
<evidence type="ECO:0008006" key="3">
    <source>
        <dbReference type="Google" id="ProtNLM"/>
    </source>
</evidence>
<evidence type="ECO:0000313" key="2">
    <source>
        <dbReference type="Proteomes" id="UP000236173"/>
    </source>
</evidence>
<proteinExistence type="predicted"/>
<comment type="caution">
    <text evidence="1">The sequence shown here is derived from an EMBL/GenBank/DDBJ whole genome shotgun (WGS) entry which is preliminary data.</text>
</comment>
<evidence type="ECO:0000313" key="1">
    <source>
        <dbReference type="EMBL" id="GBC98012.1"/>
    </source>
</evidence>
<dbReference type="PROSITE" id="PS51257">
    <property type="entry name" value="PROKAR_LIPOPROTEIN"/>
    <property type="match status" value="1"/>
</dbReference>
<dbReference type="AlphaFoldDB" id="A0A2H5X9Z7"/>
<organism evidence="1 2">
    <name type="scientific">Candidatus Fervidibacter japonicus</name>
    <dbReference type="NCBI Taxonomy" id="2035412"/>
    <lineage>
        <taxon>Bacteria</taxon>
        <taxon>Candidatus Fervidibacterota</taxon>
        <taxon>Candidatus Fervidibacter</taxon>
    </lineage>
</organism>
<protein>
    <recommendedName>
        <fullName evidence="3">PEGA domain-containing protein</fullName>
    </recommendedName>
</protein>